<evidence type="ECO:0000313" key="2">
    <source>
        <dbReference type="Proteomes" id="UP001432322"/>
    </source>
</evidence>
<feature type="non-terminal residue" evidence="1">
    <location>
        <position position="1"/>
    </location>
</feature>
<name>A0AAV5VE55_9BILA</name>
<evidence type="ECO:0000313" key="1">
    <source>
        <dbReference type="EMBL" id="GMT17960.1"/>
    </source>
</evidence>
<organism evidence="1 2">
    <name type="scientific">Pristionchus fissidentatus</name>
    <dbReference type="NCBI Taxonomy" id="1538716"/>
    <lineage>
        <taxon>Eukaryota</taxon>
        <taxon>Metazoa</taxon>
        <taxon>Ecdysozoa</taxon>
        <taxon>Nematoda</taxon>
        <taxon>Chromadorea</taxon>
        <taxon>Rhabditida</taxon>
        <taxon>Rhabditina</taxon>
        <taxon>Diplogasteromorpha</taxon>
        <taxon>Diplogasteroidea</taxon>
        <taxon>Neodiplogasteridae</taxon>
        <taxon>Pristionchus</taxon>
    </lineage>
</organism>
<protein>
    <submittedName>
        <fullName evidence="1">Uncharacterized protein</fullName>
    </submittedName>
</protein>
<sequence length="203" mass="22647">TKYFYQHKSPSMYKITRNASTQNNNKKTITTQILEEEVGHTSINTEHVRSTGVTVFCPLIDSLSLLISEILNVFLSDSRPFAGDQIEEVILDISLNDNLVRSSHRRSTREFGSEEFGSHFEVDVKSTQSLDHRNTLLSSGCSLHSDNSSLLLLFLLSSSSTSLSTAFLMFLVSISSRSFSIVVHHSGSFLLFLSTHSQSIHES</sequence>
<dbReference type="AlphaFoldDB" id="A0AAV5VE55"/>
<reference evidence="1" key="1">
    <citation type="submission" date="2023-10" db="EMBL/GenBank/DDBJ databases">
        <title>Genome assembly of Pristionchus species.</title>
        <authorList>
            <person name="Yoshida K."/>
            <person name="Sommer R.J."/>
        </authorList>
    </citation>
    <scope>NUCLEOTIDE SEQUENCE</scope>
    <source>
        <strain evidence="1">RS5133</strain>
    </source>
</reference>
<gene>
    <name evidence="1" type="ORF">PFISCL1PPCAC_9257</name>
</gene>
<comment type="caution">
    <text evidence="1">The sequence shown here is derived from an EMBL/GenBank/DDBJ whole genome shotgun (WGS) entry which is preliminary data.</text>
</comment>
<accession>A0AAV5VE55</accession>
<keyword evidence="2" id="KW-1185">Reference proteome</keyword>
<dbReference type="Proteomes" id="UP001432322">
    <property type="component" value="Unassembled WGS sequence"/>
</dbReference>
<proteinExistence type="predicted"/>
<dbReference type="EMBL" id="BTSY01000003">
    <property type="protein sequence ID" value="GMT17960.1"/>
    <property type="molecule type" value="Genomic_DNA"/>
</dbReference>